<accession>A0ABY6J306</accession>
<dbReference type="Pfam" id="PF00753">
    <property type="entry name" value="Lactamase_B"/>
    <property type="match status" value="1"/>
</dbReference>
<dbReference type="SMART" id="SM00450">
    <property type="entry name" value="RHOD"/>
    <property type="match status" value="2"/>
</dbReference>
<keyword evidence="4" id="KW-1185">Reference proteome</keyword>
<evidence type="ECO:0000313" key="4">
    <source>
        <dbReference type="Proteomes" id="UP001162741"/>
    </source>
</evidence>
<feature type="domain" description="Rhodanese" evidence="2">
    <location>
        <begin position="370"/>
        <end position="460"/>
    </location>
</feature>
<dbReference type="InterPro" id="IPR044528">
    <property type="entry name" value="POD-like_MBL-fold"/>
</dbReference>
<dbReference type="InterPro" id="IPR036866">
    <property type="entry name" value="RibonucZ/Hydroxyglut_hydro"/>
</dbReference>
<dbReference type="Gene3D" id="3.40.250.10">
    <property type="entry name" value="Rhodanese-like domain"/>
    <property type="match status" value="2"/>
</dbReference>
<dbReference type="CDD" id="cd07724">
    <property type="entry name" value="POD-like_MBL-fold"/>
    <property type="match status" value="1"/>
</dbReference>
<dbReference type="PANTHER" id="PTHR43084">
    <property type="entry name" value="PERSULFIDE DIOXYGENASE ETHE1"/>
    <property type="match status" value="1"/>
</dbReference>
<gene>
    <name evidence="3" type="ORF">MKQ68_23360</name>
</gene>
<dbReference type="InterPro" id="IPR051682">
    <property type="entry name" value="Mito_Persulfide_Diox"/>
</dbReference>
<dbReference type="CDD" id="cd00158">
    <property type="entry name" value="RHOD"/>
    <property type="match status" value="2"/>
</dbReference>
<reference evidence="3" key="1">
    <citation type="submission" date="2022-10" db="EMBL/GenBank/DDBJ databases">
        <title>Chitinophaga sp. nov., isolated from soil.</title>
        <authorList>
            <person name="Jeon C.O."/>
        </authorList>
    </citation>
    <scope>NUCLEOTIDE SEQUENCE</scope>
    <source>
        <strain evidence="3">R8</strain>
    </source>
</reference>
<sequence>MFIKQLYTNCLSEAAYFIESDGVAAVIDPLRDIEVYLELAKERNATIKYIFETHFHADFVSGHLDLAAATKAPIVYGPDTVAGFEFHKASDGEVFKIGKISITALHTPGHTLESTCYLLKDESGADHAVFTGDTLFVGDVGRPDLFSGNLQKEDLAAMLFDSLQTKIKTLADNVLVYPAHGPGSACGKNLGPNTSSTIGEEKSTNYALKAEDKEAFVQELTAGLAAPPQYFPINAKINKEGYDALNNVMEKANVALSIADFKQKVKDGAVVLDTRHANVFTEGFVPGSISIGLEGRFAEWAGSLLPFDQPMVLVTEAGKEEETIVRLARVGLDKVEGYLAGGYEAWQAAGERIDLIITVDPDELAMDIPHDNQLVVVDVRKPGEFADGHLKAAINLTLSDMTDPGNLADFEDTHNLYVHCAGGYRSVIACSLMKREGIHNLRNVAGGYGKLKETKGIETVQEKNVLN</sequence>
<evidence type="ECO:0000313" key="3">
    <source>
        <dbReference type="EMBL" id="UYQ93022.1"/>
    </source>
</evidence>
<dbReference type="RefSeq" id="WP_264281170.1">
    <property type="nucleotide sequence ID" value="NZ_CP107006.1"/>
</dbReference>
<dbReference type="Pfam" id="PF00581">
    <property type="entry name" value="Rhodanese"/>
    <property type="match status" value="2"/>
</dbReference>
<dbReference type="EMBL" id="CP107006">
    <property type="protein sequence ID" value="UYQ93022.1"/>
    <property type="molecule type" value="Genomic_DNA"/>
</dbReference>
<keyword evidence="1" id="KW-0479">Metal-binding</keyword>
<dbReference type="SUPFAM" id="SSF56281">
    <property type="entry name" value="Metallo-hydrolase/oxidoreductase"/>
    <property type="match status" value="1"/>
</dbReference>
<protein>
    <submittedName>
        <fullName evidence="3">Rhodanese-like domain-containing protein</fullName>
    </submittedName>
</protein>
<dbReference type="PROSITE" id="PS50206">
    <property type="entry name" value="RHODANESE_3"/>
    <property type="match status" value="2"/>
</dbReference>
<dbReference type="InterPro" id="IPR001279">
    <property type="entry name" value="Metallo-B-lactamas"/>
</dbReference>
<dbReference type="PANTHER" id="PTHR43084:SF1">
    <property type="entry name" value="PERSULFIDE DIOXYGENASE ETHE1, MITOCHONDRIAL"/>
    <property type="match status" value="1"/>
</dbReference>
<feature type="domain" description="Rhodanese" evidence="2">
    <location>
        <begin position="265"/>
        <end position="355"/>
    </location>
</feature>
<evidence type="ECO:0000259" key="2">
    <source>
        <dbReference type="PROSITE" id="PS50206"/>
    </source>
</evidence>
<dbReference type="SMART" id="SM00849">
    <property type="entry name" value="Lactamase_B"/>
    <property type="match status" value="1"/>
</dbReference>
<name>A0ABY6J306_9BACT</name>
<evidence type="ECO:0000256" key="1">
    <source>
        <dbReference type="ARBA" id="ARBA00022723"/>
    </source>
</evidence>
<dbReference type="InterPro" id="IPR036873">
    <property type="entry name" value="Rhodanese-like_dom_sf"/>
</dbReference>
<dbReference type="SUPFAM" id="SSF52821">
    <property type="entry name" value="Rhodanese/Cell cycle control phosphatase"/>
    <property type="match status" value="2"/>
</dbReference>
<organism evidence="3 4">
    <name type="scientific">Chitinophaga horti</name>
    <dbReference type="NCBI Taxonomy" id="2920382"/>
    <lineage>
        <taxon>Bacteria</taxon>
        <taxon>Pseudomonadati</taxon>
        <taxon>Bacteroidota</taxon>
        <taxon>Chitinophagia</taxon>
        <taxon>Chitinophagales</taxon>
        <taxon>Chitinophagaceae</taxon>
        <taxon>Chitinophaga</taxon>
    </lineage>
</organism>
<dbReference type="Gene3D" id="3.60.15.10">
    <property type="entry name" value="Ribonuclease Z/Hydroxyacylglutathione hydrolase-like"/>
    <property type="match status" value="1"/>
</dbReference>
<dbReference type="Proteomes" id="UP001162741">
    <property type="component" value="Chromosome"/>
</dbReference>
<proteinExistence type="predicted"/>
<dbReference type="InterPro" id="IPR001763">
    <property type="entry name" value="Rhodanese-like_dom"/>
</dbReference>